<feature type="compositionally biased region" description="Basic and acidic residues" evidence="1">
    <location>
        <begin position="21"/>
        <end position="40"/>
    </location>
</feature>
<dbReference type="InterPro" id="IPR052609">
    <property type="entry name" value="Ribosome_Biogenesis_Reg"/>
</dbReference>
<evidence type="ECO:0000313" key="3">
    <source>
        <dbReference type="EMBL" id="KAG9443034.1"/>
    </source>
</evidence>
<dbReference type="PANTHER" id="PTHR15682:SF2">
    <property type="entry name" value="UNHEALTHY RIBOSOME BIOGENESIS PROTEIN 2 HOMOLOG"/>
    <property type="match status" value="1"/>
</dbReference>
<dbReference type="Proteomes" id="UP000825729">
    <property type="component" value="Unassembled WGS sequence"/>
</dbReference>
<proteinExistence type="predicted"/>
<feature type="domain" description="Nucleolar 27S pre-rRNA processing Urb2/Npa2 C-terminal" evidence="2">
    <location>
        <begin position="1926"/>
        <end position="1982"/>
    </location>
</feature>
<name>A0AAV7E4C7_ARIFI</name>
<dbReference type="InterPro" id="IPR018849">
    <property type="entry name" value="Urb2/Npa2_C"/>
</dbReference>
<feature type="region of interest" description="Disordered" evidence="1">
    <location>
        <begin position="1"/>
        <end position="49"/>
    </location>
</feature>
<gene>
    <name evidence="3" type="ORF">H6P81_018888</name>
</gene>
<protein>
    <recommendedName>
        <fullName evidence="2">Nucleolar 27S pre-rRNA processing Urb2/Npa2 C-terminal domain-containing protein</fullName>
    </recommendedName>
</protein>
<dbReference type="GO" id="GO:0042254">
    <property type="term" value="P:ribosome biogenesis"/>
    <property type="evidence" value="ECO:0007669"/>
    <property type="project" value="TreeGrafter"/>
</dbReference>
<feature type="domain" description="Nucleolar 27S pre-rRNA processing Urb2/Npa2 C-terminal" evidence="2">
    <location>
        <begin position="1774"/>
        <end position="1922"/>
    </location>
</feature>
<organism evidence="3 4">
    <name type="scientific">Aristolochia fimbriata</name>
    <name type="common">White veined hardy Dutchman's pipe vine</name>
    <dbReference type="NCBI Taxonomy" id="158543"/>
    <lineage>
        <taxon>Eukaryota</taxon>
        <taxon>Viridiplantae</taxon>
        <taxon>Streptophyta</taxon>
        <taxon>Embryophyta</taxon>
        <taxon>Tracheophyta</taxon>
        <taxon>Spermatophyta</taxon>
        <taxon>Magnoliopsida</taxon>
        <taxon>Magnoliidae</taxon>
        <taxon>Piperales</taxon>
        <taxon>Aristolochiaceae</taxon>
        <taxon>Aristolochia</taxon>
    </lineage>
</organism>
<dbReference type="EMBL" id="JAINDJ010000007">
    <property type="protein sequence ID" value="KAG9443034.1"/>
    <property type="molecule type" value="Genomic_DNA"/>
</dbReference>
<reference evidence="3 4" key="1">
    <citation type="submission" date="2021-07" db="EMBL/GenBank/DDBJ databases">
        <title>The Aristolochia fimbriata genome: insights into angiosperm evolution, floral development and chemical biosynthesis.</title>
        <authorList>
            <person name="Jiao Y."/>
        </authorList>
    </citation>
    <scope>NUCLEOTIDE SEQUENCE [LARGE SCALE GENOMIC DNA]</scope>
    <source>
        <strain evidence="3">IBCAS-2021</strain>
        <tissue evidence="3">Leaf</tissue>
    </source>
</reference>
<dbReference type="PANTHER" id="PTHR15682">
    <property type="entry name" value="UNHEALTHY RIBOSOME BIOGENESIS PROTEIN 2 HOMOLOG"/>
    <property type="match status" value="1"/>
</dbReference>
<dbReference type="Pfam" id="PF10441">
    <property type="entry name" value="Urb2"/>
    <property type="match status" value="2"/>
</dbReference>
<evidence type="ECO:0000256" key="1">
    <source>
        <dbReference type="SAM" id="MobiDB-lite"/>
    </source>
</evidence>
<accession>A0AAV7E4C7</accession>
<evidence type="ECO:0000313" key="4">
    <source>
        <dbReference type="Proteomes" id="UP000825729"/>
    </source>
</evidence>
<keyword evidence="4" id="KW-1185">Reference proteome</keyword>
<evidence type="ECO:0000259" key="2">
    <source>
        <dbReference type="Pfam" id="PF10441"/>
    </source>
</evidence>
<sequence>MAEVQAACGEDYRKKNKKRKVFPDADDRRPKAPCARHAETEVGEEEESVVTGYQRTPQGRHVWKNLDFILSLESKQIQLQRKIEFAYDFITSPRDTDQLSLDAVPLPRLVSFLCNWVQSVLVSPEKIASKEVGVRHGVLEDTCLDHRCWKIFYFCLKESSQQGISLSFTPNLLRAVTRAVRSLLDSNKLPELLPIVTDTVSLLFSSHGRSVNANIDVWTSLSVSVFDLLNPLLTGCISDHDTAGCMRLSTIVLEPFTNYLKAYPSPKNIFPSCVDRLLVPSLELLSLSNLPNNLLKIVESILSNGLFHPAHIDGFLGIRSSEKYMGSEEGSKGLKTGIIKSYHKHLFQKLQQLPPVKKRSIGHLLLLFVEKVKKQKETSLASPSDQKSSADALRELEEDVSKLMFNVFVQFMEPLLFDLKEFSKIKCSRSKMEEIMLSDALPTLQSINKILDTFTKEKMYVRTEDTVEGAHYNFLKEVYSAVVLFSTELNSFISSALERRGTCSQILLHLAKEVIVAVRFFTEIEHRVIENDLVGLWTLMLSYQAIDQSLASSQGGCMLGNEVVHLGCQMIHVYSELRQVDNPIYALCKAARIFGSPVDKNETGPSRFEFPTSFLHLRAFVGSVAKMICSQEFRVAIAEAIKSVPEGQVGGFVRLLKTDVTESLEWIKHGCSLAAEKDSEDPTYDLSMQTELVGKCLCELYTVMLDASNVTVGNSVIVGNSLKDLMTDIEPCLSCLVGKQSDDIDKFLFSVFSAQIVLGSTSISWIFVLFFRLYASCRSLYRQAISLMPPSSSVKAATVMGDLCTTCSGQDWMDESLWEDEGYFSWIVKPSASLLDIIQSVKKVCLQNLNLTCTPLIYVLNIMSIQRLVDLNRKIKALEFLQEWDALGHLSEKKHKRWKQILVHSTQEATELTGFVTGYLNTIVKPGKVKSVSRSVRTPLTHKNDAWDLCVSSMTVDSAPTAIWWLLCQNVDVWCAHATKTDLKKFLSILFHHSLPLVNSFRFSGDSKMDKARCLGNVTQHFISLSLLSDTIIYEQTFVHRYLKSRLHNILKKSLSPLMSSDIDFTSLPDWSEALTSLQNASVLGRGTESSMSEGASVVDPESYLPHVSSTACHQEHVCVDLEACHSLLYLLCWMPKGQANAKHFLDWAIYILNIERLVVPHILEYRACKEINNCIELINLFLCCRRALRYITAESAGKELEAGKPSLISGLFNNSLPIMWLFKSVFAVAALSSALPEANPAKPVNSMIFSLMDHTSQIFFVLGETQTMAACGHQINGNFAHEDDKKDDQSKGGEGTNCNEFTSSWRCVEHTAETLKEQTQSLLLNDSIQKGKSSWSQVSSLLSCVYGFLWGQISALTEENFRLAKKSIMRTNRGLIFEFNQHMVIFEDFVSHCLKLVFQDNTEEPGNSCDSVTGEIRLEVALITGFRFFEGEFNCLKKVQKPDMVPETVADDFSESSGFKIGADLFEVCHLNKVKMSLLRSFYEGENPEMAFFLRQFFLTSAALLHLKNIIPFPSRSKQLKNIKQPAAITTVMLLGILCFVMSEFAETVESFFPSSLICLDGAIKYLEVLGCCFPSLDPVLSRNLYTKIIQIHLKAIGKCISLQGKAATLASHEMESSIKTLELLEGTSNDFEPINDKEQYSVNNIKTLLRKSFKTYVRKPRELHFLSAVQTLEGALVGVHESCHAYYDISTGGVYGGMVSTTVSGAIDCLDLLLESTGGSKHLSVIKRHIHSFINTLLNIIVHLQSPLIFCEGKLNHIRSSISPDPGSVILMCVEVLTRVSGKHYLFSMDSSHVSQLLHLPTTLFKYVLQLREMSCAVIFSINKEARHLDNQEFYNVDRHFFVTLYAAACRLLCTTMRHRKSGYGRCIGLLEDSVCHLLYCLETVGADLVSQKVCLSLQLQEATKCASFLRRVYEEVRQQKDILGQEIDEALRPGLYALIDVCSPDDLQQLHTELGEGPCRSTLANLQHDYKFNFQYEGKV</sequence>
<comment type="caution">
    <text evidence="3">The sequence shown here is derived from an EMBL/GenBank/DDBJ whole genome shotgun (WGS) entry which is preliminary data.</text>
</comment>
<dbReference type="GO" id="GO:0005730">
    <property type="term" value="C:nucleolus"/>
    <property type="evidence" value="ECO:0007669"/>
    <property type="project" value="TreeGrafter"/>
</dbReference>